<dbReference type="InterPro" id="IPR012334">
    <property type="entry name" value="Pectin_lyas_fold"/>
</dbReference>
<organism evidence="3 4">
    <name type="scientific">Selenomonas ruminantium subsp. lactilytica (strain NBRC 103574 / TAM6421)</name>
    <dbReference type="NCBI Taxonomy" id="927704"/>
    <lineage>
        <taxon>Bacteria</taxon>
        <taxon>Bacillati</taxon>
        <taxon>Bacillota</taxon>
        <taxon>Negativicutes</taxon>
        <taxon>Selenomonadales</taxon>
        <taxon>Selenomonadaceae</taxon>
        <taxon>Selenomonas</taxon>
    </lineage>
</organism>
<dbReference type="KEGG" id="sri:SELR_02710"/>
<dbReference type="EMBL" id="AP012292">
    <property type="protein sequence ID" value="BAL81979.1"/>
    <property type="molecule type" value="Genomic_DNA"/>
</dbReference>
<keyword evidence="1" id="KW-0732">Signal</keyword>
<dbReference type="Gene3D" id="2.160.20.10">
    <property type="entry name" value="Single-stranded right-handed beta-helix, Pectin lyase-like"/>
    <property type="match status" value="1"/>
</dbReference>
<protein>
    <recommendedName>
        <fullName evidence="2">Filamentous haemagglutinin FhaB/tRNA nuclease CdiA-like TPS domain-containing protein</fullName>
    </recommendedName>
</protein>
<dbReference type="InterPro" id="IPR008638">
    <property type="entry name" value="FhaB/CdiA-like_TPS"/>
</dbReference>
<evidence type="ECO:0000259" key="2">
    <source>
        <dbReference type="SMART" id="SM00912"/>
    </source>
</evidence>
<dbReference type="PATRIC" id="fig|927704.6.peg.278"/>
<dbReference type="eggNOG" id="COG3210">
    <property type="taxonomic scope" value="Bacteria"/>
</dbReference>
<dbReference type="SUPFAM" id="SSF51126">
    <property type="entry name" value="Pectin lyase-like"/>
    <property type="match status" value="1"/>
</dbReference>
<dbReference type="PANTHER" id="PTHR12338:SF5">
    <property type="entry name" value="ANTIGEN 43-RELATED"/>
    <property type="match status" value="1"/>
</dbReference>
<dbReference type="InterPro" id="IPR050909">
    <property type="entry name" value="Bact_Autotransporter_VF"/>
</dbReference>
<name>I0GMJ2_SELRL</name>
<proteinExistence type="predicted"/>
<evidence type="ECO:0000313" key="3">
    <source>
        <dbReference type="EMBL" id="BAL81979.1"/>
    </source>
</evidence>
<dbReference type="PANTHER" id="PTHR12338">
    <property type="entry name" value="AUTOTRANSPORTER"/>
    <property type="match status" value="1"/>
</dbReference>
<dbReference type="Pfam" id="PF05860">
    <property type="entry name" value="TPS"/>
    <property type="match status" value="1"/>
</dbReference>
<feature type="domain" description="Filamentous haemagglutinin FhaB/tRNA nuclease CdiA-like TPS" evidence="2">
    <location>
        <begin position="30"/>
        <end position="136"/>
    </location>
</feature>
<dbReference type="InterPro" id="IPR011050">
    <property type="entry name" value="Pectin_lyase_fold/virulence"/>
</dbReference>
<dbReference type="AlphaFoldDB" id="I0GMJ2"/>
<dbReference type="SMART" id="SM00912">
    <property type="entry name" value="Haemagg_act"/>
    <property type="match status" value="1"/>
</dbReference>
<feature type="chain" id="PRO_5003627236" description="Filamentous haemagglutinin FhaB/tRNA nuclease CdiA-like TPS domain-containing protein" evidence="1">
    <location>
        <begin position="33"/>
        <end position="305"/>
    </location>
</feature>
<evidence type="ECO:0000313" key="4">
    <source>
        <dbReference type="Proteomes" id="UP000007887"/>
    </source>
</evidence>
<dbReference type="HOGENOM" id="CLU_911824_0_0_9"/>
<accession>I0GMJ2</accession>
<dbReference type="NCBIfam" id="TIGR01901">
    <property type="entry name" value="adhes_NPXG"/>
    <property type="match status" value="1"/>
</dbReference>
<dbReference type="Proteomes" id="UP000007887">
    <property type="component" value="Chromosome"/>
</dbReference>
<gene>
    <name evidence="3" type="ordered locus">SELR_02710</name>
</gene>
<dbReference type="PROSITE" id="PS51257">
    <property type="entry name" value="PROKAR_LIPOPROTEIN"/>
    <property type="match status" value="1"/>
</dbReference>
<evidence type="ECO:0000256" key="1">
    <source>
        <dbReference type="SAM" id="SignalP"/>
    </source>
</evidence>
<dbReference type="RefSeq" id="WP_014423424.1">
    <property type="nucleotide sequence ID" value="NC_017068.1"/>
</dbReference>
<feature type="signal peptide" evidence="1">
    <location>
        <begin position="1"/>
        <end position="32"/>
    </location>
</feature>
<dbReference type="OrthoDB" id="1667418at2"/>
<reference evidence="3 4" key="1">
    <citation type="submission" date="2011-10" db="EMBL/GenBank/DDBJ databases">
        <title>Whole genome sequence of Selenomonas ruminantium subsp. lactilytica TAM6421.</title>
        <authorList>
            <person name="Oguchi A."/>
            <person name="Ankai A."/>
            <person name="Kaneko J."/>
            <person name="Yamada-Narita S."/>
            <person name="Fukui S."/>
            <person name="Takahashi M."/>
            <person name="Onodera T."/>
            <person name="Kojima S."/>
            <person name="Fushimi T."/>
            <person name="Abe N."/>
            <person name="Kamio Y."/>
            <person name="Yamazaki S."/>
            <person name="Fujita N."/>
        </authorList>
    </citation>
    <scope>NUCLEOTIDE SEQUENCE [LARGE SCALE GENOMIC DNA]</scope>
    <source>
        <strain evidence="4">NBRC 103574 / TAM6421</strain>
    </source>
</reference>
<sequence length="305" mass="32048">MKRKSTKARRLRLAVMATLLAGCFSIAPAAQALPVGGSSSTAAIAVNDKVMNITSATESNLITWRDFSIGQGEKVAFDTHSYLNYVTGSGISNILGELSGKGHVYLVNPNGIQIGDGAKIDVGTLQLATADLSGNLTDFRTAFMALMNAANTLTGDIVNKGRLNVAQNIIVQGKNITFKNVDDVTTGAAWDEAGNLTEAGTRNTQVNLRSRGGEIHLGSMDGTGTYTGTSGTTYRYKLVSTPAELQAIKDGLAGNYMLNNDIEVGTISPLGEFTGKFDGLGYALNNMTINSAADNVGLLTDKIKI</sequence>